<dbReference type="EMBL" id="FOMS01000009">
    <property type="protein sequence ID" value="SFE41948.1"/>
    <property type="molecule type" value="Genomic_DNA"/>
</dbReference>
<evidence type="ECO:0000313" key="2">
    <source>
        <dbReference type="Proteomes" id="UP000325289"/>
    </source>
</evidence>
<dbReference type="Proteomes" id="UP000325289">
    <property type="component" value="Unassembled WGS sequence"/>
</dbReference>
<sequence length="75" mass="7559">MIARLVLAEVLSAISVGSAQPGHICRAGGAKTELPGGLCDRFGARRAAAGHGQPTACVLVAEAESPQRIVALPGR</sequence>
<proteinExistence type="predicted"/>
<organism evidence="1 2">
    <name type="scientific">Roseivivax sediminis</name>
    <dbReference type="NCBI Taxonomy" id="936889"/>
    <lineage>
        <taxon>Bacteria</taxon>
        <taxon>Pseudomonadati</taxon>
        <taxon>Pseudomonadota</taxon>
        <taxon>Alphaproteobacteria</taxon>
        <taxon>Rhodobacterales</taxon>
        <taxon>Roseobacteraceae</taxon>
        <taxon>Roseivivax</taxon>
    </lineage>
</organism>
<dbReference type="AlphaFoldDB" id="A0A1I2AEG0"/>
<protein>
    <submittedName>
        <fullName evidence="1">Uncharacterized protein</fullName>
    </submittedName>
</protein>
<keyword evidence="2" id="KW-1185">Reference proteome</keyword>
<dbReference type="RefSeq" id="WP_149756757.1">
    <property type="nucleotide sequence ID" value="NZ_FOMS01000009.1"/>
</dbReference>
<accession>A0A1I2AEG0</accession>
<gene>
    <name evidence="1" type="ORF">SAMN04515678_109188</name>
</gene>
<name>A0A1I2AEG0_9RHOB</name>
<reference evidence="1 2" key="1">
    <citation type="submission" date="2016-10" db="EMBL/GenBank/DDBJ databases">
        <authorList>
            <person name="Varghese N."/>
            <person name="Submissions S."/>
        </authorList>
    </citation>
    <scope>NUCLEOTIDE SEQUENCE [LARGE SCALE GENOMIC DNA]</scope>
    <source>
        <strain evidence="2">YIM D21,KCTC 23444,ACCC 10710</strain>
    </source>
</reference>
<evidence type="ECO:0000313" key="1">
    <source>
        <dbReference type="EMBL" id="SFE41948.1"/>
    </source>
</evidence>